<dbReference type="PROSITE" id="PS00108">
    <property type="entry name" value="PROTEIN_KINASE_ST"/>
    <property type="match status" value="1"/>
</dbReference>
<feature type="compositionally biased region" description="Acidic residues" evidence="11">
    <location>
        <begin position="44"/>
        <end position="62"/>
    </location>
</feature>
<evidence type="ECO:0000256" key="3">
    <source>
        <dbReference type="ARBA" id="ARBA00022527"/>
    </source>
</evidence>
<feature type="region of interest" description="Disordered" evidence="11">
    <location>
        <begin position="1"/>
        <end position="98"/>
    </location>
</feature>
<dbReference type="SMART" id="SM00220">
    <property type="entry name" value="S_TKc"/>
    <property type="match status" value="1"/>
</dbReference>
<feature type="compositionally biased region" description="Low complexity" evidence="11">
    <location>
        <begin position="204"/>
        <end position="219"/>
    </location>
</feature>
<dbReference type="GO" id="GO:0043066">
    <property type="term" value="P:negative regulation of apoptotic process"/>
    <property type="evidence" value="ECO:0007669"/>
    <property type="project" value="TreeGrafter"/>
</dbReference>
<dbReference type="PANTHER" id="PTHR22984">
    <property type="entry name" value="SERINE/THREONINE-PROTEIN KINASE PIM"/>
    <property type="match status" value="1"/>
</dbReference>
<dbReference type="Pfam" id="PF00069">
    <property type="entry name" value="Pkinase"/>
    <property type="match status" value="1"/>
</dbReference>
<dbReference type="Gene3D" id="3.30.200.20">
    <property type="entry name" value="Phosphorylase Kinase, domain 1"/>
    <property type="match status" value="1"/>
</dbReference>
<dbReference type="EMBL" id="JAYKXH010000009">
    <property type="protein sequence ID" value="KAK7157164.1"/>
    <property type="molecule type" value="Genomic_DNA"/>
</dbReference>
<keyword evidence="7 10" id="KW-0067">ATP-binding</keyword>
<feature type="compositionally biased region" description="Low complexity" evidence="11">
    <location>
        <begin position="394"/>
        <end position="411"/>
    </location>
</feature>
<keyword evidence="3" id="KW-0723">Serine/threonine-protein kinase</keyword>
<comment type="similarity">
    <text evidence="1">Belongs to the protein kinase superfamily. CAMK Ser/Thr protein kinase family. PIM subfamily.</text>
</comment>
<dbReference type="InterPro" id="IPR011009">
    <property type="entry name" value="Kinase-like_dom_sf"/>
</dbReference>
<feature type="compositionally biased region" description="Low complexity" evidence="11">
    <location>
        <begin position="242"/>
        <end position="259"/>
    </location>
</feature>
<dbReference type="InterPro" id="IPR008271">
    <property type="entry name" value="Ser/Thr_kinase_AS"/>
</dbReference>
<evidence type="ECO:0000256" key="11">
    <source>
        <dbReference type="SAM" id="MobiDB-lite"/>
    </source>
</evidence>
<evidence type="ECO:0000313" key="13">
    <source>
        <dbReference type="EMBL" id="KAK7157164.1"/>
    </source>
</evidence>
<organism evidence="13 14">
    <name type="scientific">Phoxinus phoxinus</name>
    <name type="common">Eurasian minnow</name>
    <dbReference type="NCBI Taxonomy" id="58324"/>
    <lineage>
        <taxon>Eukaryota</taxon>
        <taxon>Metazoa</taxon>
        <taxon>Chordata</taxon>
        <taxon>Craniata</taxon>
        <taxon>Vertebrata</taxon>
        <taxon>Euteleostomi</taxon>
        <taxon>Actinopterygii</taxon>
        <taxon>Neopterygii</taxon>
        <taxon>Teleostei</taxon>
        <taxon>Ostariophysi</taxon>
        <taxon>Cypriniformes</taxon>
        <taxon>Leuciscidae</taxon>
        <taxon>Phoxininae</taxon>
        <taxon>Phoxinus</taxon>
    </lineage>
</organism>
<evidence type="ECO:0000256" key="9">
    <source>
        <dbReference type="ARBA" id="ARBA00048679"/>
    </source>
</evidence>
<dbReference type="GO" id="GO:0005737">
    <property type="term" value="C:cytoplasm"/>
    <property type="evidence" value="ECO:0007669"/>
    <property type="project" value="TreeGrafter"/>
</dbReference>
<comment type="caution">
    <text evidence="13">The sequence shown here is derived from an EMBL/GenBank/DDBJ whole genome shotgun (WGS) entry which is preliminary data.</text>
</comment>
<accession>A0AAN9H9R4</accession>
<keyword evidence="14" id="KW-1185">Reference proteome</keyword>
<keyword evidence="6" id="KW-0418">Kinase</keyword>
<dbReference type="PANTHER" id="PTHR22984:SF11">
    <property type="entry name" value="AURORA KINASE-RELATED"/>
    <property type="match status" value="1"/>
</dbReference>
<dbReference type="GO" id="GO:0004674">
    <property type="term" value="F:protein serine/threonine kinase activity"/>
    <property type="evidence" value="ECO:0007669"/>
    <property type="project" value="UniProtKB-KW"/>
</dbReference>
<feature type="region of interest" description="Disordered" evidence="11">
    <location>
        <begin position="128"/>
        <end position="329"/>
    </location>
</feature>
<feature type="compositionally biased region" description="Polar residues" evidence="11">
    <location>
        <begin position="66"/>
        <end position="86"/>
    </location>
</feature>
<feature type="region of interest" description="Disordered" evidence="11">
    <location>
        <begin position="391"/>
        <end position="420"/>
    </location>
</feature>
<comment type="catalytic activity">
    <reaction evidence="9">
        <text>L-seryl-[protein] + ATP = O-phospho-L-seryl-[protein] + ADP + H(+)</text>
        <dbReference type="Rhea" id="RHEA:17989"/>
        <dbReference type="Rhea" id="RHEA-COMP:9863"/>
        <dbReference type="Rhea" id="RHEA-COMP:11604"/>
        <dbReference type="ChEBI" id="CHEBI:15378"/>
        <dbReference type="ChEBI" id="CHEBI:29999"/>
        <dbReference type="ChEBI" id="CHEBI:30616"/>
        <dbReference type="ChEBI" id="CHEBI:83421"/>
        <dbReference type="ChEBI" id="CHEBI:456216"/>
        <dbReference type="EC" id="2.7.11.1"/>
    </reaction>
</comment>
<dbReference type="GO" id="GO:0005524">
    <property type="term" value="F:ATP binding"/>
    <property type="evidence" value="ECO:0007669"/>
    <property type="project" value="UniProtKB-UniRule"/>
</dbReference>
<reference evidence="13 14" key="1">
    <citation type="submission" date="2024-02" db="EMBL/GenBank/DDBJ databases">
        <title>Chromosome-level genome assembly of the Eurasian Minnow (Phoxinus phoxinus).</title>
        <authorList>
            <person name="Oriowo T.O."/>
            <person name="Martin S."/>
            <person name="Stange M."/>
            <person name="Chrysostomakis Y."/>
            <person name="Brown T."/>
            <person name="Winkler S."/>
            <person name="Kukowka S."/>
            <person name="Myers E.W."/>
            <person name="Bohne A."/>
        </authorList>
    </citation>
    <scope>NUCLEOTIDE SEQUENCE [LARGE SCALE GENOMIC DNA]</scope>
    <source>
        <strain evidence="13">ZFMK-TIS-60720</strain>
        <tissue evidence="13">Whole Organism</tissue>
    </source>
</reference>
<evidence type="ECO:0000256" key="1">
    <source>
        <dbReference type="ARBA" id="ARBA00005505"/>
    </source>
</evidence>
<dbReference type="Gene3D" id="1.10.510.10">
    <property type="entry name" value="Transferase(Phosphotransferase) domain 1"/>
    <property type="match status" value="1"/>
</dbReference>
<dbReference type="PROSITE" id="PS50011">
    <property type="entry name" value="PROTEIN_KINASE_DOM"/>
    <property type="match status" value="1"/>
</dbReference>
<protein>
    <recommendedName>
        <fullName evidence="2">non-specific serine/threonine protein kinase</fullName>
        <ecNumber evidence="2">2.7.11.1</ecNumber>
    </recommendedName>
</protein>
<feature type="compositionally biased region" description="Acidic residues" evidence="11">
    <location>
        <begin position="20"/>
        <end position="37"/>
    </location>
</feature>
<comment type="catalytic activity">
    <reaction evidence="8">
        <text>L-threonyl-[protein] + ATP = O-phospho-L-threonyl-[protein] + ADP + H(+)</text>
        <dbReference type="Rhea" id="RHEA:46608"/>
        <dbReference type="Rhea" id="RHEA-COMP:11060"/>
        <dbReference type="Rhea" id="RHEA-COMP:11605"/>
        <dbReference type="ChEBI" id="CHEBI:15378"/>
        <dbReference type="ChEBI" id="CHEBI:30013"/>
        <dbReference type="ChEBI" id="CHEBI:30616"/>
        <dbReference type="ChEBI" id="CHEBI:61977"/>
        <dbReference type="ChEBI" id="CHEBI:456216"/>
        <dbReference type="EC" id="2.7.11.1"/>
    </reaction>
</comment>
<evidence type="ECO:0000256" key="10">
    <source>
        <dbReference type="PROSITE-ProRule" id="PRU10141"/>
    </source>
</evidence>
<evidence type="ECO:0000313" key="14">
    <source>
        <dbReference type="Proteomes" id="UP001364617"/>
    </source>
</evidence>
<feature type="compositionally biased region" description="Low complexity" evidence="11">
    <location>
        <begin position="286"/>
        <end position="306"/>
    </location>
</feature>
<evidence type="ECO:0000256" key="8">
    <source>
        <dbReference type="ARBA" id="ARBA00047899"/>
    </source>
</evidence>
<dbReference type="InterPro" id="IPR000719">
    <property type="entry name" value="Prot_kinase_dom"/>
</dbReference>
<keyword evidence="5 10" id="KW-0547">Nucleotide-binding</keyword>
<dbReference type="AlphaFoldDB" id="A0AAN9H9R4"/>
<gene>
    <name evidence="13" type="ORF">R3I93_008593</name>
</gene>
<keyword evidence="4" id="KW-0808">Transferase</keyword>
<dbReference type="SUPFAM" id="SSF56112">
    <property type="entry name" value="Protein kinase-like (PK-like)"/>
    <property type="match status" value="1"/>
</dbReference>
<name>A0AAN9H9R4_9TELE</name>
<sequence>MESVEIRTSGPDSAEQMFSDSEDTDVEQMFSDSEDKDVEQMFSDSEDTDVEQMFSDSEDTDVEQMFSDSVGNTTDPASASSVQEENSPTEKPKKMKKKKGICAFFRRIGKAIKLPSLGCSDVDVVSTFPSCDPTGVQQDLSGLDWASSVDPCPSGVELPVNADPSDSEPSSVSVESLLELMSVSDVSSLDLSPESDPDDPEPPSSVSSESLLELMSVSDISSLELPVHADPDDPEPSSVSASSVLELMSVSDVSSLDLPPESDPDDPEPASLSGSSVLDPESAPDLELMSVSGLSSLSSIELTPDSSQDDPDPSSVPGPSAPDSEIPDPSGLGTAFVFDLWFAENRTKTKKKKKAMGAFLRRKWSAMKRSVLDFQLSNKFASERFADEPVANQDPADLRPLPLSSPSTLDSGITPAVEKQTKRRVKKDIKAFIQRTWKTIKVSAHCCYGDDTVDPDPADLQPRISVLSWDLTDPGPSYFESTSGTLPFSGPSYFESTSGTLPFSGPSYFESTSGTLPFSGPSYFESTSGTLPFSGPSYFESTSGTLPVSSTQDPSLSGLVSELSSILGSSSHKVTPVPCSSSLKLADPEPKPVPGASGLWSTGAFSSFYEVKAVLGTGGFGTVCEGTRRCDGQKVAIKFRPKKCWDTFINLPGSTKPLLMEVAVNLLMRRPPRSPHMVQMLDWFDQPEQFVLIMEYPHPCETLLRFSLRNGGSLDEPVARGLMRQAVLAAKHCVDRGVFHKDIKTDNILVNTETLQLTFIDFGCCELFKTSKGREWAVKSTVWSLGRVLLEIASGSQPLHVLQFGKLDLLRPTLSKECCDLIKQCLDNYQSKRPALEQILEHAWFEQD</sequence>
<evidence type="ECO:0000256" key="4">
    <source>
        <dbReference type="ARBA" id="ARBA00022679"/>
    </source>
</evidence>
<dbReference type="EC" id="2.7.11.1" evidence="2"/>
<dbReference type="PROSITE" id="PS00107">
    <property type="entry name" value="PROTEIN_KINASE_ATP"/>
    <property type="match status" value="1"/>
</dbReference>
<evidence type="ECO:0000256" key="5">
    <source>
        <dbReference type="ARBA" id="ARBA00022741"/>
    </source>
</evidence>
<proteinExistence type="inferred from homology"/>
<feature type="domain" description="Protein kinase" evidence="12">
    <location>
        <begin position="609"/>
        <end position="845"/>
    </location>
</feature>
<evidence type="ECO:0000256" key="6">
    <source>
        <dbReference type="ARBA" id="ARBA00022777"/>
    </source>
</evidence>
<dbReference type="Proteomes" id="UP001364617">
    <property type="component" value="Unassembled WGS sequence"/>
</dbReference>
<feature type="binding site" evidence="10">
    <location>
        <position position="643"/>
    </location>
    <ligand>
        <name>ATP</name>
        <dbReference type="ChEBI" id="CHEBI:30616"/>
    </ligand>
</feature>
<dbReference type="InterPro" id="IPR051138">
    <property type="entry name" value="PIM_Ser/Thr_kinase"/>
</dbReference>
<evidence type="ECO:0000256" key="2">
    <source>
        <dbReference type="ARBA" id="ARBA00012513"/>
    </source>
</evidence>
<feature type="compositionally biased region" description="Low complexity" evidence="11">
    <location>
        <begin position="163"/>
        <end position="192"/>
    </location>
</feature>
<dbReference type="GO" id="GO:0007346">
    <property type="term" value="P:regulation of mitotic cell cycle"/>
    <property type="evidence" value="ECO:0007669"/>
    <property type="project" value="TreeGrafter"/>
</dbReference>
<evidence type="ECO:0000256" key="7">
    <source>
        <dbReference type="ARBA" id="ARBA00022840"/>
    </source>
</evidence>
<evidence type="ECO:0000259" key="12">
    <source>
        <dbReference type="PROSITE" id="PS50011"/>
    </source>
</evidence>
<dbReference type="InterPro" id="IPR017441">
    <property type="entry name" value="Protein_kinase_ATP_BS"/>
</dbReference>